<sequence>MSSQPQQKPSLVSDTAPKTSANDTKPKMFDKEGAIGQHFTEEGAIGGMGQKVGGPFGKEGMIGEHFTAEGSVGGTVQSMMGGNKQA</sequence>
<reference evidence="2 3" key="1">
    <citation type="journal article" date="2021" name="BMC Genomics">
        <title>Telomere-to-telomere genome assembly of asparaginase-producing Trichoderma simmonsii.</title>
        <authorList>
            <person name="Chung D."/>
            <person name="Kwon Y.M."/>
            <person name="Yang Y."/>
        </authorList>
    </citation>
    <scope>NUCLEOTIDE SEQUENCE [LARGE SCALE GENOMIC DNA]</scope>
    <source>
        <strain evidence="2 3">GH-Sj1</strain>
    </source>
</reference>
<protein>
    <submittedName>
        <fullName evidence="2">Uncharacterized protein</fullName>
    </submittedName>
</protein>
<name>A0A8G0PDS6_9HYPO</name>
<organism evidence="2 3">
    <name type="scientific">Trichoderma simmonsii</name>
    <dbReference type="NCBI Taxonomy" id="1491479"/>
    <lineage>
        <taxon>Eukaryota</taxon>
        <taxon>Fungi</taxon>
        <taxon>Dikarya</taxon>
        <taxon>Ascomycota</taxon>
        <taxon>Pezizomycotina</taxon>
        <taxon>Sordariomycetes</taxon>
        <taxon>Hypocreomycetidae</taxon>
        <taxon>Hypocreales</taxon>
        <taxon>Hypocreaceae</taxon>
        <taxon>Trichoderma</taxon>
    </lineage>
</organism>
<feature type="compositionally biased region" description="Basic and acidic residues" evidence="1">
    <location>
        <begin position="24"/>
        <end position="33"/>
    </location>
</feature>
<keyword evidence="3" id="KW-1185">Reference proteome</keyword>
<dbReference type="AlphaFoldDB" id="A0A8G0PDS6"/>
<dbReference type="EMBL" id="CP075865">
    <property type="protein sequence ID" value="QYS96812.1"/>
    <property type="molecule type" value="Genomic_DNA"/>
</dbReference>
<gene>
    <name evidence="2" type="ORF">H0G86_004049</name>
</gene>
<feature type="compositionally biased region" description="Polar residues" evidence="1">
    <location>
        <begin position="1"/>
        <end position="23"/>
    </location>
</feature>
<evidence type="ECO:0000256" key="1">
    <source>
        <dbReference type="SAM" id="MobiDB-lite"/>
    </source>
</evidence>
<dbReference type="Proteomes" id="UP000826661">
    <property type="component" value="Chromosome II"/>
</dbReference>
<evidence type="ECO:0000313" key="3">
    <source>
        <dbReference type="Proteomes" id="UP000826661"/>
    </source>
</evidence>
<evidence type="ECO:0000313" key="2">
    <source>
        <dbReference type="EMBL" id="QYS96812.1"/>
    </source>
</evidence>
<accession>A0A8G0PDS6</accession>
<feature type="compositionally biased region" description="Gly residues" evidence="1">
    <location>
        <begin position="44"/>
        <end position="57"/>
    </location>
</feature>
<feature type="region of interest" description="Disordered" evidence="1">
    <location>
        <begin position="1"/>
        <end position="62"/>
    </location>
</feature>
<proteinExistence type="predicted"/>